<dbReference type="InParanoid" id="G2Y0Q6"/>
<proteinExistence type="predicted"/>
<protein>
    <submittedName>
        <fullName evidence="1">Uncharacterized protein</fullName>
    </submittedName>
</protein>
<dbReference type="Proteomes" id="UP000008177">
    <property type="component" value="Unplaced contigs"/>
</dbReference>
<dbReference type="AlphaFoldDB" id="G2Y0Q6"/>
<evidence type="ECO:0000313" key="1">
    <source>
        <dbReference type="EMBL" id="CCD46221.1"/>
    </source>
</evidence>
<evidence type="ECO:0000313" key="2">
    <source>
        <dbReference type="Proteomes" id="UP000008177"/>
    </source>
</evidence>
<dbReference type="EMBL" id="FQ790281">
    <property type="protein sequence ID" value="CCD46221.1"/>
    <property type="molecule type" value="Genomic_DNA"/>
</dbReference>
<accession>G2Y0Q6</accession>
<dbReference type="HOGENOM" id="CLU_3124788_0_0_1"/>
<name>G2Y0Q6_BOTF4</name>
<organism evidence="1 2">
    <name type="scientific">Botryotinia fuckeliana (strain T4)</name>
    <name type="common">Noble rot fungus</name>
    <name type="synonym">Botrytis cinerea</name>
    <dbReference type="NCBI Taxonomy" id="999810"/>
    <lineage>
        <taxon>Eukaryota</taxon>
        <taxon>Fungi</taxon>
        <taxon>Dikarya</taxon>
        <taxon>Ascomycota</taxon>
        <taxon>Pezizomycotina</taxon>
        <taxon>Leotiomycetes</taxon>
        <taxon>Helotiales</taxon>
        <taxon>Sclerotiniaceae</taxon>
        <taxon>Botrytis</taxon>
    </lineage>
</organism>
<reference evidence="2" key="1">
    <citation type="journal article" date="2011" name="PLoS Genet.">
        <title>Genomic analysis of the necrotrophic fungal pathogens Sclerotinia sclerotiorum and Botrytis cinerea.</title>
        <authorList>
            <person name="Amselem J."/>
            <person name="Cuomo C.A."/>
            <person name="van Kan J.A."/>
            <person name="Viaud M."/>
            <person name="Benito E.P."/>
            <person name="Couloux A."/>
            <person name="Coutinho P.M."/>
            <person name="de Vries R.P."/>
            <person name="Dyer P.S."/>
            <person name="Fillinger S."/>
            <person name="Fournier E."/>
            <person name="Gout L."/>
            <person name="Hahn M."/>
            <person name="Kohn L."/>
            <person name="Lapalu N."/>
            <person name="Plummer K.M."/>
            <person name="Pradier J.M."/>
            <person name="Quevillon E."/>
            <person name="Sharon A."/>
            <person name="Simon A."/>
            <person name="ten Have A."/>
            <person name="Tudzynski B."/>
            <person name="Tudzynski P."/>
            <person name="Wincker P."/>
            <person name="Andrew M."/>
            <person name="Anthouard V."/>
            <person name="Beever R.E."/>
            <person name="Beffa R."/>
            <person name="Benoit I."/>
            <person name="Bouzid O."/>
            <person name="Brault B."/>
            <person name="Chen Z."/>
            <person name="Choquer M."/>
            <person name="Collemare J."/>
            <person name="Cotton P."/>
            <person name="Danchin E.G."/>
            <person name="Da Silva C."/>
            <person name="Gautier A."/>
            <person name="Giraud C."/>
            <person name="Giraud T."/>
            <person name="Gonzalez C."/>
            <person name="Grossetete S."/>
            <person name="Guldener U."/>
            <person name="Henrissat B."/>
            <person name="Howlett B.J."/>
            <person name="Kodira C."/>
            <person name="Kretschmer M."/>
            <person name="Lappartient A."/>
            <person name="Leroch M."/>
            <person name="Levis C."/>
            <person name="Mauceli E."/>
            <person name="Neuveglise C."/>
            <person name="Oeser B."/>
            <person name="Pearson M."/>
            <person name="Poulain J."/>
            <person name="Poussereau N."/>
            <person name="Quesneville H."/>
            <person name="Rascle C."/>
            <person name="Schumacher J."/>
            <person name="Segurens B."/>
            <person name="Sexton A."/>
            <person name="Silva E."/>
            <person name="Sirven C."/>
            <person name="Soanes D.M."/>
            <person name="Talbot N.J."/>
            <person name="Templeton M."/>
            <person name="Yandava C."/>
            <person name="Yarden O."/>
            <person name="Zeng Q."/>
            <person name="Rollins J.A."/>
            <person name="Lebrun M.H."/>
            <person name="Dickman M."/>
        </authorList>
    </citation>
    <scope>NUCLEOTIDE SEQUENCE [LARGE SCALE GENOMIC DNA]</scope>
    <source>
        <strain evidence="2">T4</strain>
    </source>
</reference>
<sequence length="50" mass="5617">MTFIDGQPKRSDYTAIAISAIVSTPPFSTILQFCVPFIFENQNFESCILD</sequence>
<gene>
    <name evidence="1" type="ORF">BofuT4_uP117710.1</name>
</gene>